<dbReference type="InterPro" id="IPR050306">
    <property type="entry name" value="PfkB_Carbo_kinase"/>
</dbReference>
<name>A0ABN1LEQ3_9ALTE</name>
<keyword evidence="2" id="KW-0808">Transferase</keyword>
<gene>
    <name evidence="5" type="ORF">GCM10009114_11570</name>
</gene>
<organism evidence="5 6">
    <name type="scientific">Aliiglaciecola litoralis</name>
    <dbReference type="NCBI Taxonomy" id="582857"/>
    <lineage>
        <taxon>Bacteria</taxon>
        <taxon>Pseudomonadati</taxon>
        <taxon>Pseudomonadota</taxon>
        <taxon>Gammaproteobacteria</taxon>
        <taxon>Alteromonadales</taxon>
        <taxon>Alteromonadaceae</taxon>
        <taxon>Aliiglaciecola</taxon>
    </lineage>
</organism>
<evidence type="ECO:0000256" key="1">
    <source>
        <dbReference type="ARBA" id="ARBA00010688"/>
    </source>
</evidence>
<reference evidence="5 6" key="1">
    <citation type="journal article" date="2019" name="Int. J. Syst. Evol. Microbiol.">
        <title>The Global Catalogue of Microorganisms (GCM) 10K type strain sequencing project: providing services to taxonomists for standard genome sequencing and annotation.</title>
        <authorList>
            <consortium name="The Broad Institute Genomics Platform"/>
            <consortium name="The Broad Institute Genome Sequencing Center for Infectious Disease"/>
            <person name="Wu L."/>
            <person name="Ma J."/>
        </authorList>
    </citation>
    <scope>NUCLEOTIDE SEQUENCE [LARGE SCALE GENOMIC DNA]</scope>
    <source>
        <strain evidence="5 6">JCM 15896</strain>
    </source>
</reference>
<dbReference type="RefSeq" id="WP_343857470.1">
    <property type="nucleotide sequence ID" value="NZ_BAAAFD010000002.1"/>
</dbReference>
<dbReference type="Pfam" id="PF00294">
    <property type="entry name" value="PfkB"/>
    <property type="match status" value="1"/>
</dbReference>
<dbReference type="InterPro" id="IPR011611">
    <property type="entry name" value="PfkB_dom"/>
</dbReference>
<dbReference type="CDD" id="cd01166">
    <property type="entry name" value="KdgK"/>
    <property type="match status" value="1"/>
</dbReference>
<evidence type="ECO:0000313" key="5">
    <source>
        <dbReference type="EMBL" id="GAA0854707.1"/>
    </source>
</evidence>
<dbReference type="EMBL" id="BAAAFD010000002">
    <property type="protein sequence ID" value="GAA0854707.1"/>
    <property type="molecule type" value="Genomic_DNA"/>
</dbReference>
<keyword evidence="3 5" id="KW-0418">Kinase</keyword>
<dbReference type="SUPFAM" id="SSF53613">
    <property type="entry name" value="Ribokinase-like"/>
    <property type="match status" value="1"/>
</dbReference>
<dbReference type="InterPro" id="IPR029056">
    <property type="entry name" value="Ribokinase-like"/>
</dbReference>
<proteinExistence type="inferred from homology"/>
<comment type="similarity">
    <text evidence="1">Belongs to the carbohydrate kinase PfkB family.</text>
</comment>
<evidence type="ECO:0000256" key="2">
    <source>
        <dbReference type="ARBA" id="ARBA00022679"/>
    </source>
</evidence>
<protein>
    <submittedName>
        <fullName evidence="5">Sugar kinase</fullName>
    </submittedName>
</protein>
<comment type="caution">
    <text evidence="5">The sequence shown here is derived from an EMBL/GenBank/DDBJ whole genome shotgun (WGS) entry which is preliminary data.</text>
</comment>
<feature type="domain" description="Carbohydrate kinase PfkB" evidence="4">
    <location>
        <begin position="3"/>
        <end position="297"/>
    </location>
</feature>
<evidence type="ECO:0000256" key="3">
    <source>
        <dbReference type="ARBA" id="ARBA00022777"/>
    </source>
</evidence>
<dbReference type="PANTHER" id="PTHR43085">
    <property type="entry name" value="HEXOKINASE FAMILY MEMBER"/>
    <property type="match status" value="1"/>
</dbReference>
<sequence>MKSIYFLGECMVELRVLDGATMGQSYAGDVYNSAVYLKRCFTDIATSIVTAIGQDKLSDKMLSCFKNENINTQFVFRHNSKVPGLYLIDTDAQGERSFTYWRSDAAARKIVDFLDDDVITQLGAGDMLFFSGISLAVIEESAREQFWIRLEQLKAAGVKVVFDPNYRARLWQSEDQAKQQFERALRFSDVTLPGVEDLTVLYGIDSAQQVIDFCQSFGIAEIVVKNGPESVITFVQGQLTAHHITPVTNVVDTTSAGDAFNGVYLGARLSGRSISDAVQLAATAAGTVIQHPGAIAPRDEFKKVMLAAGI</sequence>
<evidence type="ECO:0000313" key="6">
    <source>
        <dbReference type="Proteomes" id="UP001500359"/>
    </source>
</evidence>
<evidence type="ECO:0000259" key="4">
    <source>
        <dbReference type="Pfam" id="PF00294"/>
    </source>
</evidence>
<dbReference type="PANTHER" id="PTHR43085:SF15">
    <property type="entry name" value="2-DEHYDRO-3-DEOXYGLUCONOKINASE"/>
    <property type="match status" value="1"/>
</dbReference>
<dbReference type="Proteomes" id="UP001500359">
    <property type="component" value="Unassembled WGS sequence"/>
</dbReference>
<keyword evidence="6" id="KW-1185">Reference proteome</keyword>
<dbReference type="Gene3D" id="3.40.1190.20">
    <property type="match status" value="1"/>
</dbReference>
<accession>A0ABN1LEQ3</accession>
<dbReference type="GO" id="GO:0016301">
    <property type="term" value="F:kinase activity"/>
    <property type="evidence" value="ECO:0007669"/>
    <property type="project" value="UniProtKB-KW"/>
</dbReference>